<name>A0A8H4ERJ4_GIGMA</name>
<dbReference type="GO" id="GO:0036503">
    <property type="term" value="P:ERAD pathway"/>
    <property type="evidence" value="ECO:0007669"/>
    <property type="project" value="TreeGrafter"/>
</dbReference>
<dbReference type="Gene3D" id="1.25.40.10">
    <property type="entry name" value="Tetratricopeptide repeat domain"/>
    <property type="match status" value="1"/>
</dbReference>
<dbReference type="AlphaFoldDB" id="A0A8H4ERJ4"/>
<dbReference type="OrthoDB" id="2384430at2759"/>
<dbReference type="PANTHER" id="PTHR11102">
    <property type="entry name" value="SEL-1-LIKE PROTEIN"/>
    <property type="match status" value="1"/>
</dbReference>
<organism evidence="2 3">
    <name type="scientific">Gigaspora margarita</name>
    <dbReference type="NCBI Taxonomy" id="4874"/>
    <lineage>
        <taxon>Eukaryota</taxon>
        <taxon>Fungi</taxon>
        <taxon>Fungi incertae sedis</taxon>
        <taxon>Mucoromycota</taxon>
        <taxon>Glomeromycotina</taxon>
        <taxon>Glomeromycetes</taxon>
        <taxon>Diversisporales</taxon>
        <taxon>Gigasporaceae</taxon>
        <taxon>Gigaspora</taxon>
    </lineage>
</organism>
<evidence type="ECO:0000313" key="2">
    <source>
        <dbReference type="EMBL" id="KAF0540165.1"/>
    </source>
</evidence>
<proteinExistence type="inferred from homology"/>
<accession>A0A8H4ERJ4</accession>
<dbReference type="Proteomes" id="UP000439903">
    <property type="component" value="Unassembled WGS sequence"/>
</dbReference>
<dbReference type="EMBL" id="WTPW01000167">
    <property type="protein sequence ID" value="KAF0540165.1"/>
    <property type="molecule type" value="Genomic_DNA"/>
</dbReference>
<dbReference type="PANTHER" id="PTHR11102:SF147">
    <property type="entry name" value="SEL1L ADAPTOR SUBUNIT OF ERAD E3 UBIQUITIN LIGASE"/>
    <property type="match status" value="1"/>
</dbReference>
<dbReference type="InterPro" id="IPR050767">
    <property type="entry name" value="Sel1_AlgK"/>
</dbReference>
<evidence type="ECO:0000313" key="3">
    <source>
        <dbReference type="Proteomes" id="UP000439903"/>
    </source>
</evidence>
<dbReference type="SUPFAM" id="SSF81901">
    <property type="entry name" value="HCP-like"/>
    <property type="match status" value="1"/>
</dbReference>
<evidence type="ECO:0000256" key="1">
    <source>
        <dbReference type="ARBA" id="ARBA00038101"/>
    </source>
</evidence>
<dbReference type="Pfam" id="PF08238">
    <property type="entry name" value="Sel1"/>
    <property type="match status" value="3"/>
</dbReference>
<gene>
    <name evidence="2" type="ORF">F8M41_006684</name>
</gene>
<comment type="similarity">
    <text evidence="1">Belongs to the sel-1 family.</text>
</comment>
<dbReference type="InterPro" id="IPR011990">
    <property type="entry name" value="TPR-like_helical_dom_sf"/>
</dbReference>
<dbReference type="SMART" id="SM00671">
    <property type="entry name" value="SEL1"/>
    <property type="match status" value="2"/>
</dbReference>
<sequence length="120" mass="13785">MNNSNRMYQVAHCCYLGIGVEIDKHKAFTYYLKSVKAGNAAMKSQFTNYLNWDLPDRMKQAFSHYQKLAKINNSNRIYQVAHCCYLGIGVKIDKHKAFTYYLRFAKAGNAVMESSNSPII</sequence>
<dbReference type="InterPro" id="IPR006597">
    <property type="entry name" value="Sel1-like"/>
</dbReference>
<keyword evidence="3" id="KW-1185">Reference proteome</keyword>
<comment type="caution">
    <text evidence="2">The sequence shown here is derived from an EMBL/GenBank/DDBJ whole genome shotgun (WGS) entry which is preliminary data.</text>
</comment>
<dbReference type="GO" id="GO:0005789">
    <property type="term" value="C:endoplasmic reticulum membrane"/>
    <property type="evidence" value="ECO:0007669"/>
    <property type="project" value="TreeGrafter"/>
</dbReference>
<protein>
    <submittedName>
        <fullName evidence="2">HCP-like protein</fullName>
    </submittedName>
</protein>
<reference evidence="2 3" key="1">
    <citation type="journal article" date="2019" name="Environ. Microbiol.">
        <title>At the nexus of three kingdoms: the genome of the mycorrhizal fungus Gigaspora margarita provides insights into plant, endobacterial and fungal interactions.</title>
        <authorList>
            <person name="Venice F."/>
            <person name="Ghignone S."/>
            <person name="Salvioli di Fossalunga A."/>
            <person name="Amselem J."/>
            <person name="Novero M."/>
            <person name="Xianan X."/>
            <person name="Sedzielewska Toro K."/>
            <person name="Morin E."/>
            <person name="Lipzen A."/>
            <person name="Grigoriev I.V."/>
            <person name="Henrissat B."/>
            <person name="Martin F.M."/>
            <person name="Bonfante P."/>
        </authorList>
    </citation>
    <scope>NUCLEOTIDE SEQUENCE [LARGE SCALE GENOMIC DNA]</scope>
    <source>
        <strain evidence="2 3">BEG34</strain>
    </source>
</reference>